<organism evidence="2 3">
    <name type="scientific">Vitrella brassicaformis (strain CCMP3155)</name>
    <dbReference type="NCBI Taxonomy" id="1169540"/>
    <lineage>
        <taxon>Eukaryota</taxon>
        <taxon>Sar</taxon>
        <taxon>Alveolata</taxon>
        <taxon>Colpodellida</taxon>
        <taxon>Vitrellaceae</taxon>
        <taxon>Vitrella</taxon>
    </lineage>
</organism>
<dbReference type="AlphaFoldDB" id="A0A0G4EAX0"/>
<dbReference type="PhylomeDB" id="A0A0G4EAX0"/>
<proteinExistence type="predicted"/>
<accession>A0A0G4EAX0</accession>
<dbReference type="InParanoid" id="A0A0G4EAX0"/>
<name>A0A0G4EAX0_VITBC</name>
<feature type="region of interest" description="Disordered" evidence="1">
    <location>
        <begin position="1"/>
        <end position="22"/>
    </location>
</feature>
<feature type="compositionally biased region" description="Basic and acidic residues" evidence="1">
    <location>
        <begin position="50"/>
        <end position="68"/>
    </location>
</feature>
<protein>
    <submittedName>
        <fullName evidence="2">Uncharacterized protein</fullName>
    </submittedName>
</protein>
<feature type="compositionally biased region" description="Polar residues" evidence="1">
    <location>
        <begin position="69"/>
        <end position="87"/>
    </location>
</feature>
<evidence type="ECO:0000313" key="3">
    <source>
        <dbReference type="Proteomes" id="UP000041254"/>
    </source>
</evidence>
<dbReference type="Proteomes" id="UP000041254">
    <property type="component" value="Unassembled WGS sequence"/>
</dbReference>
<reference evidence="2 3" key="1">
    <citation type="submission" date="2014-11" db="EMBL/GenBank/DDBJ databases">
        <authorList>
            <person name="Zhu J."/>
            <person name="Qi W."/>
            <person name="Song R."/>
        </authorList>
    </citation>
    <scope>NUCLEOTIDE SEQUENCE [LARGE SCALE GENOMIC DNA]</scope>
</reference>
<sequence>MSDPPAPCPLEEGVRLPQVDGDDPCLTISEHLSLSPQPTLSFSHPQSGQRHLDLNGETKAEGNDEVTRETLTSIDTGATRRQPTTADDQSKEGGNEDDAEDGRVLQPEEQALAALAAEFRKAAGYAAAYEEN</sequence>
<evidence type="ECO:0000256" key="1">
    <source>
        <dbReference type="SAM" id="MobiDB-lite"/>
    </source>
</evidence>
<dbReference type="VEuPathDB" id="CryptoDB:Vbra_3637"/>
<evidence type="ECO:0000313" key="2">
    <source>
        <dbReference type="EMBL" id="CEL93058.1"/>
    </source>
</evidence>
<feature type="compositionally biased region" description="Polar residues" evidence="1">
    <location>
        <begin position="35"/>
        <end position="49"/>
    </location>
</feature>
<dbReference type="EMBL" id="CDMY01000130">
    <property type="protein sequence ID" value="CEL93058.1"/>
    <property type="molecule type" value="Genomic_DNA"/>
</dbReference>
<keyword evidence="3" id="KW-1185">Reference proteome</keyword>
<gene>
    <name evidence="2" type="ORF">Vbra_3637</name>
</gene>
<feature type="region of interest" description="Disordered" evidence="1">
    <location>
        <begin position="35"/>
        <end position="105"/>
    </location>
</feature>